<keyword evidence="5" id="KW-0028">Amino-acid biosynthesis</keyword>
<accession>A0AAD9JJ62</accession>
<dbReference type="Pfam" id="PF00702">
    <property type="entry name" value="Hydrolase"/>
    <property type="match status" value="1"/>
</dbReference>
<dbReference type="AlphaFoldDB" id="A0AAD9JJ62"/>
<dbReference type="InterPro" id="IPR050582">
    <property type="entry name" value="HAD-like_SerB"/>
</dbReference>
<comment type="caution">
    <text evidence="10">The sequence shown here is derived from an EMBL/GenBank/DDBJ whole genome shotgun (WGS) entry which is preliminary data.</text>
</comment>
<evidence type="ECO:0000313" key="10">
    <source>
        <dbReference type="EMBL" id="KAK2153493.1"/>
    </source>
</evidence>
<dbReference type="FunFam" id="3.40.50.1000:FF:000077">
    <property type="entry name" value="Phosphoserine phosphatase, chloroplastic"/>
    <property type="match status" value="1"/>
</dbReference>
<dbReference type="SUPFAM" id="SSF56784">
    <property type="entry name" value="HAD-like"/>
    <property type="match status" value="1"/>
</dbReference>
<dbReference type="NCBIfam" id="TIGR01488">
    <property type="entry name" value="HAD-SF-IB"/>
    <property type="match status" value="1"/>
</dbReference>
<keyword evidence="6" id="KW-0479">Metal-binding</keyword>
<reference evidence="10" key="1">
    <citation type="journal article" date="2023" name="Mol. Biol. Evol.">
        <title>Third-Generation Sequencing Reveals the Adaptive Role of the Epigenome in Three Deep-Sea Polychaetes.</title>
        <authorList>
            <person name="Perez M."/>
            <person name="Aroh O."/>
            <person name="Sun Y."/>
            <person name="Lan Y."/>
            <person name="Juniper S.K."/>
            <person name="Young C.R."/>
            <person name="Angers B."/>
            <person name="Qian P.Y."/>
        </authorList>
    </citation>
    <scope>NUCLEOTIDE SEQUENCE</scope>
    <source>
        <strain evidence="10">P08H-3</strain>
    </source>
</reference>
<dbReference type="InterPro" id="IPR036412">
    <property type="entry name" value="HAD-like_sf"/>
</dbReference>
<evidence type="ECO:0000256" key="5">
    <source>
        <dbReference type="ARBA" id="ARBA00022605"/>
    </source>
</evidence>
<dbReference type="InterPro" id="IPR023214">
    <property type="entry name" value="HAD_sf"/>
</dbReference>
<dbReference type="GO" id="GO:0005737">
    <property type="term" value="C:cytoplasm"/>
    <property type="evidence" value="ECO:0007669"/>
    <property type="project" value="TreeGrafter"/>
</dbReference>
<dbReference type="GO" id="GO:0036424">
    <property type="term" value="F:L-phosphoserine phosphatase activity"/>
    <property type="evidence" value="ECO:0007669"/>
    <property type="project" value="TreeGrafter"/>
</dbReference>
<dbReference type="PANTHER" id="PTHR43344">
    <property type="entry name" value="PHOSPHOSERINE PHOSPHATASE"/>
    <property type="match status" value="1"/>
</dbReference>
<gene>
    <name evidence="10" type="ORF">LSH36_295g03061</name>
</gene>
<dbReference type="EMBL" id="JAODUP010000295">
    <property type="protein sequence ID" value="KAK2153493.1"/>
    <property type="molecule type" value="Genomic_DNA"/>
</dbReference>
<keyword evidence="11" id="KW-1185">Reference proteome</keyword>
<evidence type="ECO:0000313" key="11">
    <source>
        <dbReference type="Proteomes" id="UP001208570"/>
    </source>
</evidence>
<evidence type="ECO:0000256" key="3">
    <source>
        <dbReference type="ARBA" id="ARBA00012640"/>
    </source>
</evidence>
<dbReference type="PANTHER" id="PTHR43344:SF2">
    <property type="entry name" value="PHOSPHOSERINE PHOSPHATASE"/>
    <property type="match status" value="1"/>
</dbReference>
<evidence type="ECO:0000256" key="8">
    <source>
        <dbReference type="ARBA" id="ARBA00022842"/>
    </source>
</evidence>
<proteinExistence type="predicted"/>
<dbReference type="EC" id="3.1.3.3" evidence="3"/>
<evidence type="ECO:0000256" key="1">
    <source>
        <dbReference type="ARBA" id="ARBA00001946"/>
    </source>
</evidence>
<evidence type="ECO:0000256" key="6">
    <source>
        <dbReference type="ARBA" id="ARBA00022723"/>
    </source>
</evidence>
<keyword evidence="9" id="KW-0718">Serine biosynthesis</keyword>
<keyword evidence="8" id="KW-0460">Magnesium</keyword>
<dbReference type="GO" id="GO:0006564">
    <property type="term" value="P:L-serine biosynthetic process"/>
    <property type="evidence" value="ECO:0007669"/>
    <property type="project" value="UniProtKB-KW"/>
</dbReference>
<evidence type="ECO:0000256" key="2">
    <source>
        <dbReference type="ARBA" id="ARBA00005135"/>
    </source>
</evidence>
<organism evidence="10 11">
    <name type="scientific">Paralvinella palmiformis</name>
    <dbReference type="NCBI Taxonomy" id="53620"/>
    <lineage>
        <taxon>Eukaryota</taxon>
        <taxon>Metazoa</taxon>
        <taxon>Spiralia</taxon>
        <taxon>Lophotrochozoa</taxon>
        <taxon>Annelida</taxon>
        <taxon>Polychaeta</taxon>
        <taxon>Sedentaria</taxon>
        <taxon>Canalipalpata</taxon>
        <taxon>Terebellida</taxon>
        <taxon>Terebelliformia</taxon>
        <taxon>Alvinellidae</taxon>
        <taxon>Paralvinella</taxon>
    </lineage>
</organism>
<dbReference type="Proteomes" id="UP001208570">
    <property type="component" value="Unassembled WGS sequence"/>
</dbReference>
<comment type="pathway">
    <text evidence="2">Amino-acid biosynthesis; L-serine biosynthesis; L-serine from 3-phospho-D-glycerate: step 3/3.</text>
</comment>
<name>A0AAD9JJ62_9ANNE</name>
<dbReference type="GO" id="GO:0000287">
    <property type="term" value="F:magnesium ion binding"/>
    <property type="evidence" value="ECO:0007669"/>
    <property type="project" value="TreeGrafter"/>
</dbReference>
<keyword evidence="7" id="KW-0378">Hydrolase</keyword>
<evidence type="ECO:0000256" key="9">
    <source>
        <dbReference type="ARBA" id="ARBA00023299"/>
    </source>
</evidence>
<protein>
    <recommendedName>
        <fullName evidence="4">Phosphoserine phosphatase</fullName>
        <ecNumber evidence="3">3.1.3.3</ecNumber>
    </recommendedName>
</protein>
<comment type="cofactor">
    <cofactor evidence="1">
        <name>Mg(2+)</name>
        <dbReference type="ChEBI" id="CHEBI:18420"/>
    </cofactor>
</comment>
<sequence>MQGSVTYKQSLSARLNLMKPCQNDIKRFIAEHPPQLTPSMKELAKCLHKRKIPIYLISGGFTCIIEMVAKSLDIPKENIFANKLLFYYDGKYAGFDEAQPTSETGGKPKVIQQLKDVFGYKQVVHIGDGVTDMEACPPADAFIGFGGNQIREKVKNGSRWFVKDMTELINVLQQETN</sequence>
<dbReference type="Gene3D" id="3.40.50.1000">
    <property type="entry name" value="HAD superfamily/HAD-like"/>
    <property type="match status" value="1"/>
</dbReference>
<evidence type="ECO:0000256" key="4">
    <source>
        <dbReference type="ARBA" id="ARBA00015196"/>
    </source>
</evidence>
<evidence type="ECO:0000256" key="7">
    <source>
        <dbReference type="ARBA" id="ARBA00022801"/>
    </source>
</evidence>